<gene>
    <name evidence="4" type="primary">hcf136_4</name>
    <name evidence="4" type="ORF">PS662_01661</name>
</gene>
<dbReference type="PANTHER" id="PTHR47199">
    <property type="entry name" value="PHOTOSYSTEM II STABILITY/ASSEMBLY FACTOR HCF136, CHLOROPLASTIC"/>
    <property type="match status" value="1"/>
</dbReference>
<dbReference type="InterPro" id="IPR028203">
    <property type="entry name" value="PSII_CF48-like_dom"/>
</dbReference>
<evidence type="ECO:0000313" key="5">
    <source>
        <dbReference type="Proteomes" id="UP000326953"/>
    </source>
</evidence>
<protein>
    <submittedName>
        <fullName evidence="4">Ycf48-like protein</fullName>
    </submittedName>
</protein>
<organism evidence="4 5">
    <name type="scientific">Pseudomonas fluorescens</name>
    <dbReference type="NCBI Taxonomy" id="294"/>
    <lineage>
        <taxon>Bacteria</taxon>
        <taxon>Pseudomonadati</taxon>
        <taxon>Pseudomonadota</taxon>
        <taxon>Gammaproteobacteria</taxon>
        <taxon>Pseudomonadales</taxon>
        <taxon>Pseudomonadaceae</taxon>
        <taxon>Pseudomonas</taxon>
    </lineage>
</organism>
<dbReference type="GO" id="GO:0009523">
    <property type="term" value="C:photosystem II"/>
    <property type="evidence" value="ECO:0007669"/>
    <property type="project" value="UniProtKB-KW"/>
</dbReference>
<evidence type="ECO:0000313" key="4">
    <source>
        <dbReference type="EMBL" id="VVM68187.1"/>
    </source>
</evidence>
<dbReference type="GO" id="GO:0015979">
    <property type="term" value="P:photosynthesis"/>
    <property type="evidence" value="ECO:0007669"/>
    <property type="project" value="UniProtKB-KW"/>
</dbReference>
<reference evidence="4 5" key="1">
    <citation type="submission" date="2019-09" db="EMBL/GenBank/DDBJ databases">
        <authorList>
            <person name="Chandra G."/>
            <person name="Truman W A."/>
        </authorList>
    </citation>
    <scope>NUCLEOTIDE SEQUENCE [LARGE SCALE GENOMIC DNA]</scope>
    <source>
        <strain evidence="4">PS662</strain>
    </source>
</reference>
<accession>A0A5E6RHM5</accession>
<keyword evidence="2" id="KW-0604">Photosystem II</keyword>
<sequence>MRSVIGYAVCLVVALTIGYTFSPKTLPPAEVVATRPDRVQINGLLNLGSRVVAVGERGSILLSDDQGVSWQPASVATQRNATLTAVVALDDKRLLTVGHDGWILSSDDAGSSWQEIRYDSDLGEPLLGIWTSGGDNVMAFGSFGKFYQSVDAGKTWSPRTLDIDSAHLNSMDGGNDGRRMLVGEQGLVLRTTDGGQHWHTLPAFYSGSLFGIVRLSADNWVTYGMRGHVFISHDFGDTWAQIQVGNHLPLYGHVVLPDQTGLVIVGAGSSVVRLDTQGQLVGVGRLAGLGTLTSATMVGSRLLVGGERGVLQGSSGSVAALAATQATQ</sequence>
<dbReference type="InterPro" id="IPR015943">
    <property type="entry name" value="WD40/YVTN_repeat-like_dom_sf"/>
</dbReference>
<evidence type="ECO:0000256" key="2">
    <source>
        <dbReference type="ARBA" id="ARBA00023276"/>
    </source>
</evidence>
<dbReference type="PANTHER" id="PTHR47199:SF2">
    <property type="entry name" value="PHOTOSYSTEM II STABILITY_ASSEMBLY FACTOR HCF136, CHLOROPLASTIC"/>
    <property type="match status" value="1"/>
</dbReference>
<proteinExistence type="predicted"/>
<dbReference type="OrthoDB" id="9813892at2"/>
<dbReference type="Pfam" id="PF14870">
    <property type="entry name" value="PSII_BNR"/>
    <property type="match status" value="1"/>
</dbReference>
<dbReference type="Gene3D" id="2.130.10.10">
    <property type="entry name" value="YVTN repeat-like/Quinoprotein amine dehydrogenase"/>
    <property type="match status" value="1"/>
</dbReference>
<keyword evidence="1" id="KW-0602">Photosynthesis</keyword>
<evidence type="ECO:0000256" key="1">
    <source>
        <dbReference type="ARBA" id="ARBA00022531"/>
    </source>
</evidence>
<dbReference type="SUPFAM" id="SSF110296">
    <property type="entry name" value="Oligoxyloglucan reducing end-specific cellobiohydrolase"/>
    <property type="match status" value="1"/>
</dbReference>
<dbReference type="EMBL" id="CABVHK010000004">
    <property type="protein sequence ID" value="VVM68187.1"/>
    <property type="molecule type" value="Genomic_DNA"/>
</dbReference>
<dbReference type="RefSeq" id="WP_150710511.1">
    <property type="nucleotide sequence ID" value="NZ_CABVHK010000004.1"/>
</dbReference>
<dbReference type="CDD" id="cd15482">
    <property type="entry name" value="Sialidase_non-viral"/>
    <property type="match status" value="1"/>
</dbReference>
<dbReference type="AlphaFoldDB" id="A0A5E6RHM5"/>
<name>A0A5E6RHM5_PSEFL</name>
<dbReference type="Proteomes" id="UP000326953">
    <property type="component" value="Unassembled WGS sequence"/>
</dbReference>
<feature type="domain" description="Photosynthesis system II assembly factor Ycf48/Hcf136-like" evidence="3">
    <location>
        <begin position="54"/>
        <end position="158"/>
    </location>
</feature>
<evidence type="ECO:0000259" key="3">
    <source>
        <dbReference type="Pfam" id="PF14870"/>
    </source>
</evidence>